<dbReference type="Proteomes" id="UP000287352">
    <property type="component" value="Unassembled WGS sequence"/>
</dbReference>
<keyword evidence="3" id="KW-1185">Reference proteome</keyword>
<dbReference type="SUPFAM" id="SSF51004">
    <property type="entry name" value="C-terminal (heme d1) domain of cytochrome cd1-nitrite reductase"/>
    <property type="match status" value="1"/>
</dbReference>
<feature type="chain" id="PRO_5019277889" evidence="1">
    <location>
        <begin position="27"/>
        <end position="349"/>
    </location>
</feature>
<sequence>MRHLRYIGKPLLLLTLFFSFTANTYADTPNYQLSATMQGPNIPAFGFWVFDTSWVDASAHRYYFSDSSNARVDIFDTDTHQYLNSLSGFTGYHNNSGTKGPDGLLVDDQHRIWAGDGDSTVKVFNQDSLEPITTISTGGKARADELTYDAQDHLLAVTNGSEVPPFVSFIDTQTYQVVSRLSIPGANGIEQPHWDPISQHFLIAIPTTNDHPGGEIAVVDPLTRSLLTTYPLPDACQPSGLASGPGRHLLVGCDGNPVVLDTRNGNVVATISQVSSIDQVWYNSGDRRYYLAAGRDPASPSIGVIDAESLQWLTNIPVAPNSHSVAVDARTNQVYVPEIGQGIDVYCAQ</sequence>
<evidence type="ECO:0000313" key="3">
    <source>
        <dbReference type="Proteomes" id="UP000287352"/>
    </source>
</evidence>
<evidence type="ECO:0000256" key="1">
    <source>
        <dbReference type="SAM" id="SignalP"/>
    </source>
</evidence>
<dbReference type="InterPro" id="IPR051200">
    <property type="entry name" value="Host-pathogen_enzymatic-act"/>
</dbReference>
<evidence type="ECO:0000313" key="2">
    <source>
        <dbReference type="EMBL" id="GCE11645.1"/>
    </source>
</evidence>
<accession>A0A401ZXT8</accession>
<dbReference type="PANTHER" id="PTHR47197">
    <property type="entry name" value="PROTEIN NIRF"/>
    <property type="match status" value="1"/>
</dbReference>
<name>A0A401ZXT8_9CHLR</name>
<dbReference type="AlphaFoldDB" id="A0A401ZXT8"/>
<dbReference type="InterPro" id="IPR011048">
    <property type="entry name" value="Haem_d1_sf"/>
</dbReference>
<reference evidence="3" key="1">
    <citation type="submission" date="2018-12" db="EMBL/GenBank/DDBJ databases">
        <title>Tengunoibacter tsumagoiensis gen. nov., sp. nov., Dictyobacter kobayashii sp. nov., D. alpinus sp. nov., and D. joshuensis sp. nov. and description of Dictyobacteraceae fam. nov. within the order Ktedonobacterales isolated from Tengu-no-mugimeshi.</title>
        <authorList>
            <person name="Wang C.M."/>
            <person name="Zheng Y."/>
            <person name="Sakai Y."/>
            <person name="Toyoda A."/>
            <person name="Minakuchi Y."/>
            <person name="Abe K."/>
            <person name="Yokota A."/>
            <person name="Yabe S."/>
        </authorList>
    </citation>
    <scope>NUCLEOTIDE SEQUENCE [LARGE SCALE GENOMIC DNA]</scope>
    <source>
        <strain evidence="3">Uno3</strain>
    </source>
</reference>
<protein>
    <submittedName>
        <fullName evidence="2">Uncharacterized protein</fullName>
    </submittedName>
</protein>
<keyword evidence="1" id="KW-0732">Signal</keyword>
<dbReference type="EMBL" id="BIFR01000001">
    <property type="protein sequence ID" value="GCE11645.1"/>
    <property type="molecule type" value="Genomic_DNA"/>
</dbReference>
<organism evidence="2 3">
    <name type="scientific">Tengunoibacter tsumagoiensis</name>
    <dbReference type="NCBI Taxonomy" id="2014871"/>
    <lineage>
        <taxon>Bacteria</taxon>
        <taxon>Bacillati</taxon>
        <taxon>Chloroflexota</taxon>
        <taxon>Ktedonobacteria</taxon>
        <taxon>Ktedonobacterales</taxon>
        <taxon>Dictyobacteraceae</taxon>
        <taxon>Tengunoibacter</taxon>
    </lineage>
</organism>
<dbReference type="OrthoDB" id="9776991at2"/>
<dbReference type="InterPro" id="IPR015943">
    <property type="entry name" value="WD40/YVTN_repeat-like_dom_sf"/>
</dbReference>
<dbReference type="PANTHER" id="PTHR47197:SF3">
    <property type="entry name" value="DIHYDRO-HEME D1 DEHYDROGENASE"/>
    <property type="match status" value="1"/>
</dbReference>
<proteinExistence type="predicted"/>
<comment type="caution">
    <text evidence="2">The sequence shown here is derived from an EMBL/GenBank/DDBJ whole genome shotgun (WGS) entry which is preliminary data.</text>
</comment>
<gene>
    <name evidence="2" type="ORF">KTT_15040</name>
</gene>
<dbReference type="Gene3D" id="2.130.10.10">
    <property type="entry name" value="YVTN repeat-like/Quinoprotein amine dehydrogenase"/>
    <property type="match status" value="2"/>
</dbReference>
<feature type="signal peptide" evidence="1">
    <location>
        <begin position="1"/>
        <end position="26"/>
    </location>
</feature>
<dbReference type="RefSeq" id="WP_126579331.1">
    <property type="nucleotide sequence ID" value="NZ_BIFR01000001.1"/>
</dbReference>